<dbReference type="OrthoDB" id="4225815at2759"/>
<comment type="caution">
    <text evidence="8">The sequence shown here is derived from an EMBL/GenBank/DDBJ whole genome shotgun (WGS) entry which is preliminary data.</text>
</comment>
<evidence type="ECO:0000313" key="8">
    <source>
        <dbReference type="EMBL" id="CAA7261325.1"/>
    </source>
</evidence>
<evidence type="ECO:0000256" key="7">
    <source>
        <dbReference type="RuleBase" id="RU365009"/>
    </source>
</evidence>
<proteinExistence type="inferred from homology"/>
<keyword evidence="3 7" id="KW-0134">Cell wall</keyword>
<organism evidence="8 9">
    <name type="scientific">Cyclocybe aegerita</name>
    <name type="common">Black poplar mushroom</name>
    <name type="synonym">Agrocybe aegerita</name>
    <dbReference type="NCBI Taxonomy" id="1973307"/>
    <lineage>
        <taxon>Eukaryota</taxon>
        <taxon>Fungi</taxon>
        <taxon>Dikarya</taxon>
        <taxon>Basidiomycota</taxon>
        <taxon>Agaricomycotina</taxon>
        <taxon>Agaricomycetes</taxon>
        <taxon>Agaricomycetidae</taxon>
        <taxon>Agaricales</taxon>
        <taxon>Agaricineae</taxon>
        <taxon>Bolbitiaceae</taxon>
        <taxon>Cyclocybe</taxon>
    </lineage>
</organism>
<sequence>MQFKFLASALAIAASLAAATDLPASQCNTGGLQCCQSTGTASDPSIAKVLGLVGVVVQDVTAIVGLTCDPISVIGVGGNSCTAQPVCCTNNSFKGLVALGCTPVNINL</sequence>
<evidence type="ECO:0000256" key="5">
    <source>
        <dbReference type="ARBA" id="ARBA00022729"/>
    </source>
</evidence>
<evidence type="ECO:0000313" key="9">
    <source>
        <dbReference type="Proteomes" id="UP000467700"/>
    </source>
</evidence>
<dbReference type="GO" id="GO:0009277">
    <property type="term" value="C:fungal-type cell wall"/>
    <property type="evidence" value="ECO:0007669"/>
    <property type="project" value="InterPro"/>
</dbReference>
<keyword evidence="5 7" id="KW-0732">Signal</keyword>
<dbReference type="GO" id="GO:0005199">
    <property type="term" value="F:structural constituent of cell wall"/>
    <property type="evidence" value="ECO:0007669"/>
    <property type="project" value="InterPro"/>
</dbReference>
<comment type="subcellular location">
    <subcellularLocation>
        <location evidence="1 7">Secreted</location>
        <location evidence="1 7">Cell wall</location>
    </subcellularLocation>
</comment>
<dbReference type="SMART" id="SM00075">
    <property type="entry name" value="HYDRO"/>
    <property type="match status" value="1"/>
</dbReference>
<evidence type="ECO:0000256" key="4">
    <source>
        <dbReference type="ARBA" id="ARBA00022525"/>
    </source>
</evidence>
<protein>
    <recommendedName>
        <fullName evidence="7">Hydrophobin</fullName>
    </recommendedName>
</protein>
<evidence type="ECO:0000256" key="2">
    <source>
        <dbReference type="ARBA" id="ARBA00010446"/>
    </source>
</evidence>
<dbReference type="Proteomes" id="UP000467700">
    <property type="component" value="Unassembled WGS sequence"/>
</dbReference>
<evidence type="ECO:0000256" key="3">
    <source>
        <dbReference type="ARBA" id="ARBA00022512"/>
    </source>
</evidence>
<evidence type="ECO:0000256" key="6">
    <source>
        <dbReference type="ARBA" id="ARBA00023157"/>
    </source>
</evidence>
<dbReference type="InterPro" id="IPR019778">
    <property type="entry name" value="Class_I_Hydrophobin_CS"/>
</dbReference>
<comment type="similarity">
    <text evidence="2 7">Belongs to the fungal hydrophobin family.</text>
</comment>
<dbReference type="AlphaFoldDB" id="A0A8S0VQV8"/>
<feature type="chain" id="PRO_5035963202" description="Hydrophobin" evidence="7">
    <location>
        <begin position="20"/>
        <end position="108"/>
    </location>
</feature>
<evidence type="ECO:0000256" key="1">
    <source>
        <dbReference type="ARBA" id="ARBA00004191"/>
    </source>
</evidence>
<reference evidence="8 9" key="1">
    <citation type="submission" date="2020-01" db="EMBL/GenBank/DDBJ databases">
        <authorList>
            <person name="Gupta K D."/>
        </authorList>
    </citation>
    <scope>NUCLEOTIDE SEQUENCE [LARGE SCALE GENOMIC DNA]</scope>
</reference>
<dbReference type="EMBL" id="CACVBS010000032">
    <property type="protein sequence ID" value="CAA7261325.1"/>
    <property type="molecule type" value="Genomic_DNA"/>
</dbReference>
<keyword evidence="4 7" id="KW-0964">Secreted</keyword>
<dbReference type="PROSITE" id="PS00956">
    <property type="entry name" value="HYDROPHOBIN"/>
    <property type="match status" value="1"/>
</dbReference>
<dbReference type="CDD" id="cd23507">
    <property type="entry name" value="hydrophobin_I"/>
    <property type="match status" value="1"/>
</dbReference>
<keyword evidence="6 7" id="KW-1015">Disulfide bond</keyword>
<gene>
    <name evidence="8" type="ORF">AAE3_LOCUS3489</name>
</gene>
<keyword evidence="9" id="KW-1185">Reference proteome</keyword>
<dbReference type="Pfam" id="PF01185">
    <property type="entry name" value="Hydrophobin"/>
    <property type="match status" value="1"/>
</dbReference>
<accession>A0A8S0VQV8</accession>
<name>A0A8S0VQV8_CYCAE</name>
<feature type="signal peptide" evidence="7">
    <location>
        <begin position="1"/>
        <end position="19"/>
    </location>
</feature>
<dbReference type="InterPro" id="IPR001338">
    <property type="entry name" value="Class_I_Hydrophobin"/>
</dbReference>